<gene>
    <name evidence="3" type="ORF">H1R20_g11830</name>
</gene>
<feature type="transmembrane region" description="Helical" evidence="2">
    <location>
        <begin position="94"/>
        <end position="114"/>
    </location>
</feature>
<feature type="transmembrane region" description="Helical" evidence="2">
    <location>
        <begin position="209"/>
        <end position="233"/>
    </location>
</feature>
<evidence type="ECO:0000313" key="3">
    <source>
        <dbReference type="EMBL" id="KAJ2925285.1"/>
    </source>
</evidence>
<evidence type="ECO:0000313" key="4">
    <source>
        <dbReference type="Proteomes" id="UP001140091"/>
    </source>
</evidence>
<dbReference type="OrthoDB" id="2991366at2759"/>
<comment type="caution">
    <text evidence="3">The sequence shown here is derived from an EMBL/GenBank/DDBJ whole genome shotgun (WGS) entry which is preliminary data.</text>
</comment>
<feature type="transmembrane region" description="Helical" evidence="2">
    <location>
        <begin position="616"/>
        <end position="637"/>
    </location>
</feature>
<feature type="compositionally biased region" description="Acidic residues" evidence="1">
    <location>
        <begin position="49"/>
        <end position="59"/>
    </location>
</feature>
<feature type="compositionally biased region" description="Basic and acidic residues" evidence="1">
    <location>
        <begin position="36"/>
        <end position="48"/>
    </location>
</feature>
<keyword evidence="4" id="KW-1185">Reference proteome</keyword>
<keyword evidence="2" id="KW-0812">Transmembrane</keyword>
<sequence>MTGSPHDQSFAGALDNPGHRPLSKARSSSYTVVNPKDGDDGPSKRNDGDDVLSEEDGDDVPSKKKGGDDVPSKKDDSANPPERLTRPQRIRNDLLLAFGIILLIVWPWAVFAVIKGKNGVQMYGPLADIYHEYPHEVAIVVTQLGTINRLAATFLLGKVVVRFGQELIASAHRERVTVFGVSALLAFRHMSLVWGWGQFRQLAKGKSRFIVIALLLLCLAALSMIPSGTAGLITPGEFNKTAELSGTELDFFSEDTLCLAWLEANKVRNNCDWTSFGGTQYTTCLGENQMFDVLDSGRTNMLSVIGIQNQTSSLNQLGAEGGIRFLGSVKGILPNGPDGVPAFNSLEPSMNPFANPSIRRGMVSYNYTLIQQGLESTISCIYDTSSPIQHTTLSDISTRLIASSGSCNRTAGLEDVLENIGEYPTLNVNNTLTYWACKQPPRPGALEPTYFIYLRGRTNYATSIGNITCRVSPMRSRTYSVDYLSLRGHFVTKLATNSDPQSSQRATFSRYTEHGLVGLGNLIWEAQNWSANLIAEAVFSFGAKNLNLSTFEPNPKYLELYEAMLQGVLEYEATYSRLIYSLGPHPPQTCLRNITGAVSYSVRGWYISNSFTQAGLLLPMTFINLASLSLLVACFVIGKFEYRYEFDATDNVSLLSALVEGAKRGTDSTIEWRNKVKYNPVQSA</sequence>
<reference evidence="3" key="1">
    <citation type="submission" date="2022-06" db="EMBL/GenBank/DDBJ databases">
        <title>Genome Sequence of Candolleomyces eurysporus.</title>
        <authorList>
            <person name="Buettner E."/>
        </authorList>
    </citation>
    <scope>NUCLEOTIDE SEQUENCE</scope>
    <source>
        <strain evidence="3">VTCC 930004</strain>
    </source>
</reference>
<protein>
    <recommendedName>
        <fullName evidence="5">Transmembrane protein</fullName>
    </recommendedName>
</protein>
<feature type="transmembrane region" description="Helical" evidence="2">
    <location>
        <begin position="176"/>
        <end position="197"/>
    </location>
</feature>
<dbReference type="EMBL" id="JANBPK010001191">
    <property type="protein sequence ID" value="KAJ2925285.1"/>
    <property type="molecule type" value="Genomic_DNA"/>
</dbReference>
<name>A0A9W8J6C9_9AGAR</name>
<feature type="non-terminal residue" evidence="3">
    <location>
        <position position="684"/>
    </location>
</feature>
<dbReference type="Proteomes" id="UP001140091">
    <property type="component" value="Unassembled WGS sequence"/>
</dbReference>
<feature type="compositionally biased region" description="Basic and acidic residues" evidence="1">
    <location>
        <begin position="60"/>
        <end position="77"/>
    </location>
</feature>
<organism evidence="3 4">
    <name type="scientific">Candolleomyces eurysporus</name>
    <dbReference type="NCBI Taxonomy" id="2828524"/>
    <lineage>
        <taxon>Eukaryota</taxon>
        <taxon>Fungi</taxon>
        <taxon>Dikarya</taxon>
        <taxon>Basidiomycota</taxon>
        <taxon>Agaricomycotina</taxon>
        <taxon>Agaricomycetes</taxon>
        <taxon>Agaricomycetidae</taxon>
        <taxon>Agaricales</taxon>
        <taxon>Agaricineae</taxon>
        <taxon>Psathyrellaceae</taxon>
        <taxon>Candolleomyces</taxon>
    </lineage>
</organism>
<keyword evidence="2" id="KW-0472">Membrane</keyword>
<keyword evidence="2" id="KW-1133">Transmembrane helix</keyword>
<evidence type="ECO:0008006" key="5">
    <source>
        <dbReference type="Google" id="ProtNLM"/>
    </source>
</evidence>
<accession>A0A9W8J6C9</accession>
<feature type="region of interest" description="Disordered" evidence="1">
    <location>
        <begin position="1"/>
        <end position="85"/>
    </location>
</feature>
<evidence type="ECO:0000256" key="1">
    <source>
        <dbReference type="SAM" id="MobiDB-lite"/>
    </source>
</evidence>
<evidence type="ECO:0000256" key="2">
    <source>
        <dbReference type="SAM" id="Phobius"/>
    </source>
</evidence>
<proteinExistence type="predicted"/>
<dbReference type="AlphaFoldDB" id="A0A9W8J6C9"/>